<dbReference type="EMBL" id="QRBE01000003">
    <property type="protein sequence ID" value="RDS82946.1"/>
    <property type="molecule type" value="Genomic_DNA"/>
</dbReference>
<proteinExistence type="predicted"/>
<evidence type="ECO:0000256" key="1">
    <source>
        <dbReference type="SAM" id="Phobius"/>
    </source>
</evidence>
<evidence type="ECO:0000313" key="2">
    <source>
        <dbReference type="EMBL" id="RDS82946.1"/>
    </source>
</evidence>
<feature type="transmembrane region" description="Helical" evidence="1">
    <location>
        <begin position="31"/>
        <end position="50"/>
    </location>
</feature>
<keyword evidence="1" id="KW-0812">Transmembrane</keyword>
<organism evidence="2 3">
    <name type="scientific">Dyella monticola</name>
    <dbReference type="NCBI Taxonomy" id="1927958"/>
    <lineage>
        <taxon>Bacteria</taxon>
        <taxon>Pseudomonadati</taxon>
        <taxon>Pseudomonadota</taxon>
        <taxon>Gammaproteobacteria</taxon>
        <taxon>Lysobacterales</taxon>
        <taxon>Rhodanobacteraceae</taxon>
        <taxon>Dyella</taxon>
    </lineage>
</organism>
<evidence type="ECO:0000313" key="3">
    <source>
        <dbReference type="Proteomes" id="UP000254258"/>
    </source>
</evidence>
<protein>
    <submittedName>
        <fullName evidence="2">DUF4381 family protein</fullName>
    </submittedName>
</protein>
<keyword evidence="1" id="KW-1133">Transmembrane helix</keyword>
<dbReference type="RefSeq" id="WP_115494866.1">
    <property type="nucleotide sequence ID" value="NZ_QRBE01000003.1"/>
</dbReference>
<dbReference type="Proteomes" id="UP000254258">
    <property type="component" value="Unassembled WGS sequence"/>
</dbReference>
<reference evidence="2 3" key="1">
    <citation type="submission" date="2018-07" db="EMBL/GenBank/DDBJ databases">
        <title>Dyella monticola sp. nov. and Dyella psychrodurans sp. nov. isolated from monsoon evergreen broad-leaved forest soil of Dinghu Mountain, China.</title>
        <authorList>
            <person name="Gao Z."/>
            <person name="Qiu L."/>
        </authorList>
    </citation>
    <scope>NUCLEOTIDE SEQUENCE [LARGE SCALE GENOMIC DNA]</scope>
    <source>
        <strain evidence="2 3">4G-K06</strain>
    </source>
</reference>
<dbReference type="AlphaFoldDB" id="A0A370X3N4"/>
<dbReference type="Pfam" id="PF14316">
    <property type="entry name" value="DUF4381"/>
    <property type="match status" value="1"/>
</dbReference>
<dbReference type="InterPro" id="IPR025489">
    <property type="entry name" value="DUF4381"/>
</dbReference>
<sequence length="167" mass="19184">MKGQFPQSSADLPLRDIHLPPPPSWWPPAPGWWMLFALVCIACIIGFVIYRRMRRARMWRARIMSEVRSLATRHVDDDAAYAAALHQLLRRAALRYASDAHHLQGEPWRCVLAQVPVDATTLDVLMTLEARMYQPHAPFDRDAAGHAVHQWLHAAWRRVKPVEFGHA</sequence>
<comment type="caution">
    <text evidence="2">The sequence shown here is derived from an EMBL/GenBank/DDBJ whole genome shotgun (WGS) entry which is preliminary data.</text>
</comment>
<accession>A0A370X3N4</accession>
<keyword evidence="3" id="KW-1185">Reference proteome</keyword>
<dbReference type="OrthoDB" id="5955310at2"/>
<name>A0A370X3N4_9GAMM</name>
<keyword evidence="1" id="KW-0472">Membrane</keyword>
<gene>
    <name evidence="2" type="ORF">DWU98_07370</name>
</gene>